<dbReference type="Proteomes" id="UP000693738">
    <property type="component" value="Unassembled WGS sequence"/>
</dbReference>
<dbReference type="EMBL" id="CAJSTJ010000128">
    <property type="protein sequence ID" value="CAG7559067.1"/>
    <property type="molecule type" value="Genomic_DNA"/>
</dbReference>
<organism evidence="2 3">
    <name type="scientific">Fusarium equiseti</name>
    <name type="common">Fusarium scirpi</name>
    <dbReference type="NCBI Taxonomy" id="61235"/>
    <lineage>
        <taxon>Eukaryota</taxon>
        <taxon>Fungi</taxon>
        <taxon>Dikarya</taxon>
        <taxon>Ascomycota</taxon>
        <taxon>Pezizomycotina</taxon>
        <taxon>Sordariomycetes</taxon>
        <taxon>Hypocreomycetidae</taxon>
        <taxon>Hypocreales</taxon>
        <taxon>Nectriaceae</taxon>
        <taxon>Fusarium</taxon>
        <taxon>Fusarium incarnatum-equiseti species complex</taxon>
    </lineage>
</organism>
<accession>A0A8J2ISX6</accession>
<evidence type="ECO:0000256" key="1">
    <source>
        <dbReference type="SAM" id="MobiDB-lite"/>
    </source>
</evidence>
<proteinExistence type="predicted"/>
<reference evidence="2" key="1">
    <citation type="submission" date="2021-05" db="EMBL/GenBank/DDBJ databases">
        <authorList>
            <person name="Khan N."/>
        </authorList>
    </citation>
    <scope>NUCLEOTIDE SEQUENCE</scope>
</reference>
<evidence type="ECO:0000313" key="2">
    <source>
        <dbReference type="EMBL" id="CAG7559067.1"/>
    </source>
</evidence>
<dbReference type="AlphaFoldDB" id="A0A8J2ISX6"/>
<gene>
    <name evidence="2" type="ORF">FEQUK3_LOCUS4829</name>
</gene>
<protein>
    <submittedName>
        <fullName evidence="2">Uncharacterized protein</fullName>
    </submittedName>
</protein>
<sequence length="110" mass="12471">MGEPTSEPLCSEDENAYLNQYQTPMKLEDLDMAIENLRKSVDYTPEGSHCEVGYHANPGLTPINRHRVTSKPTDLEEGVQEGVDCTPEEDPKKSERVMCLALHYDARYQI</sequence>
<feature type="region of interest" description="Disordered" evidence="1">
    <location>
        <begin position="71"/>
        <end position="91"/>
    </location>
</feature>
<comment type="caution">
    <text evidence="2">The sequence shown here is derived from an EMBL/GenBank/DDBJ whole genome shotgun (WGS) entry which is preliminary data.</text>
</comment>
<evidence type="ECO:0000313" key="3">
    <source>
        <dbReference type="Proteomes" id="UP000693738"/>
    </source>
</evidence>
<name>A0A8J2ISX6_FUSEQ</name>